<evidence type="ECO:0000256" key="6">
    <source>
        <dbReference type="ARBA" id="ARBA00023242"/>
    </source>
</evidence>
<evidence type="ECO:0000256" key="3">
    <source>
        <dbReference type="ARBA" id="ARBA00022801"/>
    </source>
</evidence>
<dbReference type="Gene3D" id="3.40.50.300">
    <property type="entry name" value="P-loop containing nucleotide triphosphate hydrolases"/>
    <property type="match status" value="2"/>
</dbReference>
<proteinExistence type="predicted"/>
<dbReference type="SMART" id="SM01142">
    <property type="entry name" value="DSHCT"/>
    <property type="match status" value="1"/>
</dbReference>
<keyword evidence="3" id="KW-0378">Hydrolase</keyword>
<name>A0ABD2Q732_9PLAT</name>
<dbReference type="Pfam" id="PF08148">
    <property type="entry name" value="DSHCT"/>
    <property type="match status" value="2"/>
</dbReference>
<dbReference type="SMART" id="SM00487">
    <property type="entry name" value="DEXDc"/>
    <property type="match status" value="1"/>
</dbReference>
<dbReference type="InterPro" id="IPR011545">
    <property type="entry name" value="DEAD/DEAH_box_helicase_dom"/>
</dbReference>
<dbReference type="GO" id="GO:0005634">
    <property type="term" value="C:nucleus"/>
    <property type="evidence" value="ECO:0007669"/>
    <property type="project" value="UniProtKB-SubCell"/>
</dbReference>
<evidence type="ECO:0000259" key="9">
    <source>
        <dbReference type="PROSITE" id="PS51194"/>
    </source>
</evidence>
<dbReference type="FunFam" id="3.40.50.300:FF:000141">
    <property type="entry name" value="ATP-dependent RNA helicase DOB1"/>
    <property type="match status" value="1"/>
</dbReference>
<reference evidence="10 11" key="1">
    <citation type="submission" date="2024-11" db="EMBL/GenBank/DDBJ databases">
        <title>Adaptive evolution of stress response genes in parasites aligns with host niche diversity.</title>
        <authorList>
            <person name="Hahn C."/>
            <person name="Resl P."/>
        </authorList>
    </citation>
    <scope>NUCLEOTIDE SEQUENCE [LARGE SCALE GENOMIC DNA]</scope>
    <source>
        <strain evidence="10">EGGRZ-B1_66</strain>
        <tissue evidence="10">Body</tissue>
    </source>
</reference>
<keyword evidence="5" id="KW-0067">ATP-binding</keyword>
<feature type="domain" description="Helicase ATP-binding" evidence="8">
    <location>
        <begin position="64"/>
        <end position="220"/>
    </location>
</feature>
<evidence type="ECO:0000313" key="11">
    <source>
        <dbReference type="Proteomes" id="UP001626550"/>
    </source>
</evidence>
<keyword evidence="6" id="KW-0539">Nucleus</keyword>
<dbReference type="SMART" id="SM00490">
    <property type="entry name" value="HELICc"/>
    <property type="match status" value="1"/>
</dbReference>
<dbReference type="PANTHER" id="PTHR12131">
    <property type="entry name" value="ATP-DEPENDENT RNA AND DNA HELICASE"/>
    <property type="match status" value="1"/>
</dbReference>
<dbReference type="GO" id="GO:0004386">
    <property type="term" value="F:helicase activity"/>
    <property type="evidence" value="ECO:0007669"/>
    <property type="project" value="UniProtKB-KW"/>
</dbReference>
<dbReference type="Proteomes" id="UP001626550">
    <property type="component" value="Unassembled WGS sequence"/>
</dbReference>
<accession>A0ABD2Q732</accession>
<feature type="domain" description="Helicase C-terminal" evidence="9">
    <location>
        <begin position="300"/>
        <end position="493"/>
    </location>
</feature>
<keyword evidence="4 10" id="KW-0347">Helicase</keyword>
<evidence type="ECO:0000256" key="4">
    <source>
        <dbReference type="ARBA" id="ARBA00022806"/>
    </source>
</evidence>
<evidence type="ECO:0000259" key="8">
    <source>
        <dbReference type="PROSITE" id="PS51192"/>
    </source>
</evidence>
<dbReference type="FunFam" id="3.40.50.300:FF:000083">
    <property type="entry name" value="ATP-dependent RNA helicase DOB1"/>
    <property type="match status" value="1"/>
</dbReference>
<dbReference type="GO" id="GO:0005524">
    <property type="term" value="F:ATP binding"/>
    <property type="evidence" value="ECO:0007669"/>
    <property type="project" value="UniProtKB-KW"/>
</dbReference>
<dbReference type="InterPro" id="IPR016438">
    <property type="entry name" value="SKI2-like"/>
</dbReference>
<dbReference type="InterPro" id="IPR050699">
    <property type="entry name" value="RNA-DNA_Helicase"/>
</dbReference>
<dbReference type="InterPro" id="IPR027417">
    <property type="entry name" value="P-loop_NTPase"/>
</dbReference>
<evidence type="ECO:0000256" key="1">
    <source>
        <dbReference type="ARBA" id="ARBA00004123"/>
    </source>
</evidence>
<dbReference type="Gene3D" id="1.20.1500.20">
    <property type="match status" value="1"/>
</dbReference>
<dbReference type="PROSITE" id="PS51192">
    <property type="entry name" value="HELICASE_ATP_BIND_1"/>
    <property type="match status" value="1"/>
</dbReference>
<dbReference type="InterPro" id="IPR025696">
    <property type="entry name" value="Beta-barrel_MTR4"/>
</dbReference>
<comment type="subcellular location">
    <subcellularLocation>
        <location evidence="1">Nucleus</location>
    </subcellularLocation>
</comment>
<evidence type="ECO:0000313" key="10">
    <source>
        <dbReference type="EMBL" id="KAL3315375.1"/>
    </source>
</evidence>
<evidence type="ECO:0000256" key="7">
    <source>
        <dbReference type="SAM" id="MobiDB-lite"/>
    </source>
</evidence>
<dbReference type="Gene3D" id="1.10.3380.30">
    <property type="match status" value="1"/>
</dbReference>
<dbReference type="GO" id="GO:0016787">
    <property type="term" value="F:hydrolase activity"/>
    <property type="evidence" value="ECO:0007669"/>
    <property type="project" value="UniProtKB-KW"/>
</dbReference>
<dbReference type="InterPro" id="IPR014001">
    <property type="entry name" value="Helicase_ATP-bd"/>
</dbReference>
<sequence length="1092" mass="122862">MPDILSKKRKFESPKFSSKTIEKEGCLHQVVYRPDTELPSLSPTSTEPAKTYPFTLDSFQKQAILCIENKQSVLVSAHTSAGKTVVAEYAVATGLKNKQRVIYTTPIKALSNQKFREFTEEFKDVGLMTGDITINPDASVVIMTTEILRSILYRGSDLTREIGWVIFDEVHYMREKERGVVWEETIILIPDCVPMIFLSATIPNAHQFAEWIVHLHHRPCNIVYTDYRPTPLQHYVFPCGGNGIHLVVNQQREFLEENFNEAIEILRKNGDAAKSDMKLLGKKGGSQMAMSYCSKLVKLVMDQQLDPLIIFSFSKRECERNAEFQRNLDFTDEKEKAAIDLIFENAISSLSDEDKKLPQVAHMHSMVRNGVGCHHGGLLPILKEVVEILFGESYIKILCATETFAMGLNMPARTVLFTSTTKFDGVTSRLISPGEYIQMSGRAGRRGKDDRGTVIMMLDDRITSQAAKNLLCGSADPLNSAFYLTYTMVLNLMLVEDLNPESMLERSFFQFQNYRRLPDLEKNVKKIKEEIDLLALPVTVDKASVDLDQLANYVDLLEAAKVLEKEKWSIVQKNQNAIKFLQSGRLIQVERPEDGVDFGWGIVVGLRSLKSGDGESVTIVDCLLRVAAMHTEQKELKDNLAPSQLDVKNSISIHMADPWSDEPLDSSPEEVGPGSKSSVVKWTCKVCQLPMSAVYAISNVCVHLDQMVSQHKSGNSKSAGNNVNAKSLRIRSEPHRVRVHLWQSISRVVKKCQTTVPPCLDPIVDMKIKDRNLISLSERIHMLRERLKTNPISQRVDLERLIDFYTTKSRKCEELEQAVDNVKNCESLLQMDELRARKRVLRRLGFCSEPDESITLKGRIACELSTGHELLLTELLLDGMFSNLSAEQCAAVLCCFVSEATEVRGSKVQLGPDLEKCLVRIKEKARFISRISSECRVGAANFQTMLKHRQSTSSLLEVDQSKNAPVTPKEKDHRLSNPFAANSNSGSTSEMPKSLASNTAIDIDENNYADRFSGELMEVVRAWALGASFKKCTEMTTVFDGTIIRVMRRLEELLRQMHCAAKVAGDTDMENKFAKAIVLIKRDIIFAASLYL</sequence>
<keyword evidence="11" id="KW-1185">Reference proteome</keyword>
<evidence type="ECO:0000256" key="2">
    <source>
        <dbReference type="ARBA" id="ARBA00022741"/>
    </source>
</evidence>
<keyword evidence="2" id="KW-0547">Nucleotide-binding</keyword>
<dbReference type="CDD" id="cd18795">
    <property type="entry name" value="SF2_C_Ski2"/>
    <property type="match status" value="1"/>
</dbReference>
<dbReference type="Gene3D" id="2.40.30.300">
    <property type="match status" value="1"/>
</dbReference>
<feature type="region of interest" description="Disordered" evidence="7">
    <location>
        <begin position="953"/>
        <end position="993"/>
    </location>
</feature>
<dbReference type="Pfam" id="PF21408">
    <property type="entry name" value="MTR4-like_stalk"/>
    <property type="match status" value="1"/>
</dbReference>
<dbReference type="PROSITE" id="PS51194">
    <property type="entry name" value="HELICASE_CTER"/>
    <property type="match status" value="1"/>
</dbReference>
<organism evidence="10 11">
    <name type="scientific">Cichlidogyrus casuarinus</name>
    <dbReference type="NCBI Taxonomy" id="1844966"/>
    <lineage>
        <taxon>Eukaryota</taxon>
        <taxon>Metazoa</taxon>
        <taxon>Spiralia</taxon>
        <taxon>Lophotrochozoa</taxon>
        <taxon>Platyhelminthes</taxon>
        <taxon>Monogenea</taxon>
        <taxon>Monopisthocotylea</taxon>
        <taxon>Dactylogyridea</taxon>
        <taxon>Ancyrocephalidae</taxon>
        <taxon>Cichlidogyrus</taxon>
    </lineage>
</organism>
<dbReference type="InterPro" id="IPR048392">
    <property type="entry name" value="MTR4-like_stalk"/>
</dbReference>
<feature type="compositionally biased region" description="Polar residues" evidence="7">
    <location>
        <begin position="979"/>
        <end position="993"/>
    </location>
</feature>
<dbReference type="Pfam" id="PF13234">
    <property type="entry name" value="MTR4_beta-barrel"/>
    <property type="match status" value="1"/>
</dbReference>
<comment type="caution">
    <text evidence="10">The sequence shown here is derived from an EMBL/GenBank/DDBJ whole genome shotgun (WGS) entry which is preliminary data.</text>
</comment>
<dbReference type="Pfam" id="PF00270">
    <property type="entry name" value="DEAD"/>
    <property type="match status" value="1"/>
</dbReference>
<dbReference type="Pfam" id="PF00271">
    <property type="entry name" value="Helicase_C"/>
    <property type="match status" value="1"/>
</dbReference>
<gene>
    <name evidence="10" type="primary">SKIV2L2_1</name>
    <name evidence="10" type="ORF">Ciccas_005995</name>
</gene>
<dbReference type="AlphaFoldDB" id="A0ABD2Q732"/>
<dbReference type="PANTHER" id="PTHR12131:SF7">
    <property type="entry name" value="EXOSOME RNA HELICASE MTR4"/>
    <property type="match status" value="1"/>
</dbReference>
<protein>
    <submittedName>
        <fullName evidence="10">Exosome RNA helicase MTR4</fullName>
    </submittedName>
</protein>
<dbReference type="SUPFAM" id="SSF52540">
    <property type="entry name" value="P-loop containing nucleoside triphosphate hydrolases"/>
    <property type="match status" value="1"/>
</dbReference>
<dbReference type="InterPro" id="IPR001650">
    <property type="entry name" value="Helicase_C-like"/>
</dbReference>
<dbReference type="PIRSF" id="PIRSF005198">
    <property type="entry name" value="Antiviral_helicase_SKI2"/>
    <property type="match status" value="1"/>
</dbReference>
<evidence type="ECO:0000256" key="5">
    <source>
        <dbReference type="ARBA" id="ARBA00022840"/>
    </source>
</evidence>
<dbReference type="EMBL" id="JBJKFK010000766">
    <property type="protein sequence ID" value="KAL3315375.1"/>
    <property type="molecule type" value="Genomic_DNA"/>
</dbReference>
<dbReference type="InterPro" id="IPR012961">
    <property type="entry name" value="Ski2/MTR4_C"/>
</dbReference>